<evidence type="ECO:0000256" key="4">
    <source>
        <dbReference type="SAM" id="MobiDB-lite"/>
    </source>
</evidence>
<dbReference type="GO" id="GO:0016757">
    <property type="term" value="F:glycosyltransferase activity"/>
    <property type="evidence" value="ECO:0007669"/>
    <property type="project" value="UniProtKB-KW"/>
</dbReference>
<name>A0A2H0VE99_9BACT</name>
<evidence type="ECO:0000256" key="1">
    <source>
        <dbReference type="ARBA" id="ARBA00006739"/>
    </source>
</evidence>
<dbReference type="PANTHER" id="PTHR43179">
    <property type="entry name" value="RHAMNOSYLTRANSFERASE WBBL"/>
    <property type="match status" value="1"/>
</dbReference>
<protein>
    <recommendedName>
        <fullName evidence="5">Glycosyltransferase 2-like domain-containing protein</fullName>
    </recommendedName>
</protein>
<dbReference type="Pfam" id="PF00535">
    <property type="entry name" value="Glycos_transf_2"/>
    <property type="match status" value="1"/>
</dbReference>
<comment type="caution">
    <text evidence="6">The sequence shown here is derived from an EMBL/GenBank/DDBJ whole genome shotgun (WGS) entry which is preliminary data.</text>
</comment>
<dbReference type="Gene3D" id="3.90.550.10">
    <property type="entry name" value="Spore Coat Polysaccharide Biosynthesis Protein SpsA, Chain A"/>
    <property type="match status" value="1"/>
</dbReference>
<sequence>MLIHKIFVPKIRINLLGYNHRQIIGKAISSVLEQSYRDFEFFYMDNASSDGSLKYVKANFPDVKIIANEKNLGYAGGHNLFFLQSKSELVMVLNPDVILDKNFLENALKGFDDPQVAAVTGKMLQPGLNILDGTGIEVSRSRRAKERGQNEEDKGQYDDKPDVFGVSGTAAIYRREALEKVRMPRPVATKGSFEYFDEDFFAYFEDFDLSWRLRHAGYKCWYVPSAILYHSRAAGSSQGGYKKILSFISHHKKLPLKVKRWNWKNHLFCIVKNDFGLEFWKDLPFIFVREAAMFIFILIFETRTLGVLPEFFKDFFKMIRKRQYIKSKLSTQHFLITHY</sequence>
<accession>A0A2H0VE99</accession>
<dbReference type="CDD" id="cd04186">
    <property type="entry name" value="GT_2_like_c"/>
    <property type="match status" value="1"/>
</dbReference>
<gene>
    <name evidence="6" type="ORF">COT91_01500</name>
</gene>
<dbReference type="EMBL" id="PFAJ01000018">
    <property type="protein sequence ID" value="PIR97416.1"/>
    <property type="molecule type" value="Genomic_DNA"/>
</dbReference>
<dbReference type="AlphaFoldDB" id="A0A2H0VE99"/>
<feature type="domain" description="Glycosyltransferase 2-like" evidence="5">
    <location>
        <begin position="18"/>
        <end position="181"/>
    </location>
</feature>
<feature type="region of interest" description="Disordered" evidence="4">
    <location>
        <begin position="139"/>
        <end position="160"/>
    </location>
</feature>
<reference evidence="7" key="1">
    <citation type="submission" date="2017-09" db="EMBL/GenBank/DDBJ databases">
        <title>Depth-based differentiation of microbial function through sediment-hosted aquifers and enrichment of novel symbionts in the deep terrestrial subsurface.</title>
        <authorList>
            <person name="Probst A.J."/>
            <person name="Ladd B."/>
            <person name="Jarett J.K."/>
            <person name="Geller-Mcgrath D.E."/>
            <person name="Sieber C.M.K."/>
            <person name="Emerson J.B."/>
            <person name="Anantharaman K."/>
            <person name="Thomas B.C."/>
            <person name="Malmstrom R."/>
            <person name="Stieglmeier M."/>
            <person name="Klingl A."/>
            <person name="Woyke T."/>
            <person name="Ryan C.M."/>
            <person name="Banfield J.F."/>
        </authorList>
    </citation>
    <scope>NUCLEOTIDE SEQUENCE [LARGE SCALE GENOMIC DNA]</scope>
</reference>
<feature type="compositionally biased region" description="Basic and acidic residues" evidence="4">
    <location>
        <begin position="146"/>
        <end position="160"/>
    </location>
</feature>
<dbReference type="SUPFAM" id="SSF53448">
    <property type="entry name" value="Nucleotide-diphospho-sugar transferases"/>
    <property type="match status" value="1"/>
</dbReference>
<evidence type="ECO:0000256" key="2">
    <source>
        <dbReference type="ARBA" id="ARBA00022676"/>
    </source>
</evidence>
<evidence type="ECO:0000256" key="3">
    <source>
        <dbReference type="ARBA" id="ARBA00022679"/>
    </source>
</evidence>
<dbReference type="Proteomes" id="UP000230557">
    <property type="component" value="Unassembled WGS sequence"/>
</dbReference>
<comment type="similarity">
    <text evidence="1">Belongs to the glycosyltransferase 2 family.</text>
</comment>
<evidence type="ECO:0000259" key="5">
    <source>
        <dbReference type="Pfam" id="PF00535"/>
    </source>
</evidence>
<keyword evidence="3" id="KW-0808">Transferase</keyword>
<organism evidence="6 7">
    <name type="scientific">Candidatus Doudnabacteria bacterium CG10_big_fil_rev_8_21_14_0_10_41_10</name>
    <dbReference type="NCBI Taxonomy" id="1974551"/>
    <lineage>
        <taxon>Bacteria</taxon>
        <taxon>Candidatus Doudnaibacteriota</taxon>
    </lineage>
</organism>
<evidence type="ECO:0000313" key="7">
    <source>
        <dbReference type="Proteomes" id="UP000230557"/>
    </source>
</evidence>
<dbReference type="PANTHER" id="PTHR43179:SF12">
    <property type="entry name" value="GALACTOFURANOSYLTRANSFERASE GLFT2"/>
    <property type="match status" value="1"/>
</dbReference>
<keyword evidence="2" id="KW-0328">Glycosyltransferase</keyword>
<proteinExistence type="inferred from homology"/>
<evidence type="ECO:0000313" key="6">
    <source>
        <dbReference type="EMBL" id="PIR97416.1"/>
    </source>
</evidence>
<dbReference type="InterPro" id="IPR001173">
    <property type="entry name" value="Glyco_trans_2-like"/>
</dbReference>
<dbReference type="InterPro" id="IPR029044">
    <property type="entry name" value="Nucleotide-diphossugar_trans"/>
</dbReference>